<reference evidence="2 3" key="1">
    <citation type="submission" date="2014-02" db="EMBL/GenBank/DDBJ databases">
        <title>The genome sequence of Colletotrichum nymphaeae SA-01.</title>
        <authorList>
            <person name="Baroncelli R."/>
            <person name="Thon M.R."/>
        </authorList>
    </citation>
    <scope>NUCLEOTIDE SEQUENCE [LARGE SCALE GENOMIC DNA]</scope>
    <source>
        <strain evidence="2 3">SA-01</strain>
    </source>
</reference>
<protein>
    <submittedName>
        <fullName evidence="2">Adenylosuccinate lyase</fullName>
    </submittedName>
</protein>
<comment type="caution">
    <text evidence="2">The sequence shown here is derived from an EMBL/GenBank/DDBJ whole genome shotgun (WGS) entry which is preliminary data.</text>
</comment>
<dbReference type="InterPro" id="IPR008948">
    <property type="entry name" value="L-Aspartase-like"/>
</dbReference>
<dbReference type="PANTHER" id="PTHR43172:SF1">
    <property type="entry name" value="ADENYLOSUCCINATE LYASE"/>
    <property type="match status" value="1"/>
</dbReference>
<dbReference type="EMBL" id="JEMN01001669">
    <property type="protein sequence ID" value="KXH30218.1"/>
    <property type="molecule type" value="Genomic_DNA"/>
</dbReference>
<dbReference type="SUPFAM" id="SSF48557">
    <property type="entry name" value="L-aspartase-like"/>
    <property type="match status" value="1"/>
</dbReference>
<evidence type="ECO:0000313" key="3">
    <source>
        <dbReference type="Proteomes" id="UP000070054"/>
    </source>
</evidence>
<proteinExistence type="predicted"/>
<dbReference type="InterPro" id="IPR024083">
    <property type="entry name" value="Fumarase/histidase_N"/>
</dbReference>
<evidence type="ECO:0000256" key="1">
    <source>
        <dbReference type="ARBA" id="ARBA00023239"/>
    </source>
</evidence>
<keyword evidence="3" id="KW-1185">Reference proteome</keyword>
<dbReference type="PANTHER" id="PTHR43172">
    <property type="entry name" value="ADENYLOSUCCINATE LYASE"/>
    <property type="match status" value="1"/>
</dbReference>
<keyword evidence="1 2" id="KW-0456">Lyase</keyword>
<dbReference type="Gene3D" id="1.10.275.10">
    <property type="entry name" value="Fumarase/aspartase (N-terminal domain)"/>
    <property type="match status" value="1"/>
</dbReference>
<dbReference type="AlphaFoldDB" id="A0A135S2X3"/>
<gene>
    <name evidence="2" type="ORF">CNYM01_13456</name>
</gene>
<accession>A0A135S2X3</accession>
<dbReference type="GO" id="GO:0070626">
    <property type="term" value="F:(S)-2-(5-amino-1-(5-phospho-D-ribosyl)imidazole-4-carboxamido) succinate lyase (fumarate-forming) activity"/>
    <property type="evidence" value="ECO:0007669"/>
    <property type="project" value="TreeGrafter"/>
</dbReference>
<name>A0A135S2X3_9PEZI</name>
<dbReference type="GO" id="GO:0004018">
    <property type="term" value="F:N6-(1,2-dicarboxyethyl)AMP AMP-lyase (fumarate-forming) activity"/>
    <property type="evidence" value="ECO:0007669"/>
    <property type="project" value="TreeGrafter"/>
</dbReference>
<organism evidence="2 3">
    <name type="scientific">Colletotrichum nymphaeae SA-01</name>
    <dbReference type="NCBI Taxonomy" id="1460502"/>
    <lineage>
        <taxon>Eukaryota</taxon>
        <taxon>Fungi</taxon>
        <taxon>Dikarya</taxon>
        <taxon>Ascomycota</taxon>
        <taxon>Pezizomycotina</taxon>
        <taxon>Sordariomycetes</taxon>
        <taxon>Hypocreomycetidae</taxon>
        <taxon>Glomerellales</taxon>
        <taxon>Glomerellaceae</taxon>
        <taxon>Colletotrichum</taxon>
        <taxon>Colletotrichum acutatum species complex</taxon>
    </lineage>
</organism>
<dbReference type="GO" id="GO:0044208">
    <property type="term" value="P:'de novo' AMP biosynthetic process"/>
    <property type="evidence" value="ECO:0007669"/>
    <property type="project" value="TreeGrafter"/>
</dbReference>
<sequence length="108" mass="12628">MSGLDTYKTPLDGRYASEEAKKLFSQRNRHSTWRQLWLWLAESEKELGIDGISEEALEQMRAHLTLTDEDFKVAAVEEKRRRHDVVSKFVQFWVNSSHDINLLFTDGS</sequence>
<evidence type="ECO:0000313" key="2">
    <source>
        <dbReference type="EMBL" id="KXH30218.1"/>
    </source>
</evidence>
<dbReference type="Proteomes" id="UP000070054">
    <property type="component" value="Unassembled WGS sequence"/>
</dbReference>
<dbReference type="GO" id="GO:0005829">
    <property type="term" value="C:cytosol"/>
    <property type="evidence" value="ECO:0007669"/>
    <property type="project" value="TreeGrafter"/>
</dbReference>